<dbReference type="EMBL" id="BARS01010414">
    <property type="protein sequence ID" value="GAF93319.1"/>
    <property type="molecule type" value="Genomic_DNA"/>
</dbReference>
<feature type="transmembrane region" description="Helical" evidence="5">
    <location>
        <begin position="240"/>
        <end position="260"/>
    </location>
</feature>
<comment type="caution">
    <text evidence="7">The sequence shown here is derived from an EMBL/GenBank/DDBJ whole genome shotgun (WGS) entry which is preliminary data.</text>
</comment>
<protein>
    <recommendedName>
        <fullName evidence="6">Major facilitator superfamily (MFS) profile domain-containing protein</fullName>
    </recommendedName>
</protein>
<evidence type="ECO:0000256" key="1">
    <source>
        <dbReference type="ARBA" id="ARBA00004141"/>
    </source>
</evidence>
<dbReference type="InterPro" id="IPR020846">
    <property type="entry name" value="MFS_dom"/>
</dbReference>
<dbReference type="PROSITE" id="PS50850">
    <property type="entry name" value="MFS"/>
    <property type="match status" value="1"/>
</dbReference>
<dbReference type="PANTHER" id="PTHR23508:SF10">
    <property type="entry name" value="CARBOXYLIC ACID TRANSPORTER PROTEIN HOMOLOG"/>
    <property type="match status" value="1"/>
</dbReference>
<evidence type="ECO:0000256" key="4">
    <source>
        <dbReference type="ARBA" id="ARBA00023136"/>
    </source>
</evidence>
<evidence type="ECO:0000313" key="7">
    <source>
        <dbReference type="EMBL" id="GAF93319.1"/>
    </source>
</evidence>
<dbReference type="InterPro" id="IPR036259">
    <property type="entry name" value="MFS_trans_sf"/>
</dbReference>
<accession>X0TJ98</accession>
<dbReference type="GO" id="GO:0005886">
    <property type="term" value="C:plasma membrane"/>
    <property type="evidence" value="ECO:0007669"/>
    <property type="project" value="TreeGrafter"/>
</dbReference>
<feature type="domain" description="Major facilitator superfamily (MFS) profile" evidence="6">
    <location>
        <begin position="18"/>
        <end position="309"/>
    </location>
</feature>
<dbReference type="InterPro" id="IPR005828">
    <property type="entry name" value="MFS_sugar_transport-like"/>
</dbReference>
<dbReference type="AlphaFoldDB" id="X0TJ98"/>
<dbReference type="Gene3D" id="1.20.1250.20">
    <property type="entry name" value="MFS general substrate transporter like domains"/>
    <property type="match status" value="1"/>
</dbReference>
<feature type="non-terminal residue" evidence="7">
    <location>
        <position position="309"/>
    </location>
</feature>
<proteinExistence type="predicted"/>
<reference evidence="7" key="1">
    <citation type="journal article" date="2014" name="Front. Microbiol.">
        <title>High frequency of phylogenetically diverse reductive dehalogenase-homologous genes in deep subseafloor sedimentary metagenomes.</title>
        <authorList>
            <person name="Kawai M."/>
            <person name="Futagami T."/>
            <person name="Toyoda A."/>
            <person name="Takaki Y."/>
            <person name="Nishi S."/>
            <person name="Hori S."/>
            <person name="Arai W."/>
            <person name="Tsubouchi T."/>
            <person name="Morono Y."/>
            <person name="Uchiyama I."/>
            <person name="Ito T."/>
            <person name="Fujiyama A."/>
            <person name="Inagaki F."/>
            <person name="Takami H."/>
        </authorList>
    </citation>
    <scope>NUCLEOTIDE SEQUENCE</scope>
    <source>
        <strain evidence="7">Expedition CK06-06</strain>
    </source>
</reference>
<dbReference type="SUPFAM" id="SSF103473">
    <property type="entry name" value="MFS general substrate transporter"/>
    <property type="match status" value="1"/>
</dbReference>
<organism evidence="7">
    <name type="scientific">marine sediment metagenome</name>
    <dbReference type="NCBI Taxonomy" id="412755"/>
    <lineage>
        <taxon>unclassified sequences</taxon>
        <taxon>metagenomes</taxon>
        <taxon>ecological metagenomes</taxon>
    </lineage>
</organism>
<keyword evidence="4 5" id="KW-0472">Membrane</keyword>
<evidence type="ECO:0000256" key="2">
    <source>
        <dbReference type="ARBA" id="ARBA00022692"/>
    </source>
</evidence>
<comment type="subcellular location">
    <subcellularLocation>
        <location evidence="1">Membrane</location>
        <topology evidence="1">Multi-pass membrane protein</topology>
    </subcellularLocation>
</comment>
<name>X0TJ98_9ZZZZ</name>
<gene>
    <name evidence="7" type="ORF">S01H1_19313</name>
</gene>
<evidence type="ECO:0000256" key="5">
    <source>
        <dbReference type="SAM" id="Phobius"/>
    </source>
</evidence>
<dbReference type="Pfam" id="PF00083">
    <property type="entry name" value="Sugar_tr"/>
    <property type="match status" value="1"/>
</dbReference>
<sequence length="309" mass="33942">DASHRPWYHAISRYQWLVLLIASLGWIFDVFEGQIFVASMNEAMPSLLPPDTPTGTIALFNNIALGTFLVGGALGGILFGVVSDRIGRTQTMILTILMYSCFTCVTAFAQTWWQMAALRFLVAMGVGGEWAVASAMVAEVFPKRARAWSLGIFHASSVFGTYLAVLAGVFVVGNKELGDLGWRLGFAIGAAPALLTLWIRWSLREPERWVEAREVAKQDRAKQTGKLFDLFAPSLIRNTFVGLSLATIGLATFWGAHIYGKDLLRQSTERGFLAGLPDTADQQAREAVLKKNSEAIKRSEMLGMFLVTT</sequence>
<feature type="transmembrane region" description="Helical" evidence="5">
    <location>
        <begin position="150"/>
        <end position="172"/>
    </location>
</feature>
<keyword evidence="2 5" id="KW-0812">Transmembrane</keyword>
<dbReference type="GO" id="GO:0046943">
    <property type="term" value="F:carboxylic acid transmembrane transporter activity"/>
    <property type="evidence" value="ECO:0007669"/>
    <property type="project" value="TreeGrafter"/>
</dbReference>
<evidence type="ECO:0000259" key="6">
    <source>
        <dbReference type="PROSITE" id="PS50850"/>
    </source>
</evidence>
<feature type="transmembrane region" description="Helical" evidence="5">
    <location>
        <begin position="184"/>
        <end position="203"/>
    </location>
</feature>
<feature type="transmembrane region" description="Helical" evidence="5">
    <location>
        <begin position="57"/>
        <end position="81"/>
    </location>
</feature>
<feature type="non-terminal residue" evidence="7">
    <location>
        <position position="1"/>
    </location>
</feature>
<feature type="transmembrane region" description="Helical" evidence="5">
    <location>
        <begin position="16"/>
        <end position="37"/>
    </location>
</feature>
<keyword evidence="3 5" id="KW-1133">Transmembrane helix</keyword>
<evidence type="ECO:0000256" key="3">
    <source>
        <dbReference type="ARBA" id="ARBA00022989"/>
    </source>
</evidence>
<dbReference type="PANTHER" id="PTHR23508">
    <property type="entry name" value="CARBOXYLIC ACID TRANSPORTER PROTEIN HOMOLOG"/>
    <property type="match status" value="1"/>
</dbReference>
<feature type="transmembrane region" description="Helical" evidence="5">
    <location>
        <begin position="93"/>
        <end position="113"/>
    </location>
</feature>